<dbReference type="EMBL" id="JAULSN010000003">
    <property type="protein sequence ID" value="KAK3375776.1"/>
    <property type="molecule type" value="Genomic_DNA"/>
</dbReference>
<evidence type="ECO:0000259" key="7">
    <source>
        <dbReference type="Pfam" id="PF12256"/>
    </source>
</evidence>
<dbReference type="InterPro" id="IPR022045">
    <property type="entry name" value="TcdB_toxin_mid/N"/>
</dbReference>
<dbReference type="NCBIfam" id="TIGR03696">
    <property type="entry name" value="Rhs_assc_core"/>
    <property type="match status" value="1"/>
</dbReference>
<dbReference type="InterPro" id="IPR022385">
    <property type="entry name" value="Rhs_assc_core"/>
</dbReference>
<dbReference type="PANTHER" id="PTHR32305">
    <property type="match status" value="1"/>
</dbReference>
<comment type="caution">
    <text evidence="8">The sequence shown here is derived from an EMBL/GenBank/DDBJ whole genome shotgun (WGS) entry which is preliminary data.</text>
</comment>
<sequence>MGEKMSVNPATGTATASVPIPTTAGRGGHGPGDLQLSYSGSSGNSPWGIGWSLEFGAVTRKTDKGLPRYDDGDTFIMNGSEDLVPRFRTADNGSLVTIAGPGGPQFVAHVDHRDGWKIQRFAPRVESKFARIEMWTNEADPTDVYWKSTAADGLVTLFGLDDSSRIYDTAPNKAGKRIFSWLLCQTYDTKGNCAVYTYKREDSSQVDIDAIHETNRTPETRRAHLYAKSVKYGNRVPNRHLSTWKPFDARQLSDDTWMFELVMDYGEHDPEDPKAADDGSRTWPCRQDPVSNYRAAFETRMYRLCRRILMFHHFPTELGRPDCLISSTTFVYDENPITTYLTKVVRTGYRLLSPTSNGDPPRAYASQTLPPLEFEYSRLPTPEELETTPVRALSEEAIQGLPIGFSGSYQSTDLDGEGLSGVLFESDGAWYYKRNVSANNYKVQPEGDNQAHFEPLFLAPVVLPRKPNASLQESFQLLSLDGNGQLDVVNVSSASTAGYYERSRGSGGDGWEAFRTFQSFPNINFNDANAKLVDLTGDGLADILITESERMVWYESIGEKGFLAGQTLPLGQDEDKGPRVLFSDPEHSIFLADMSGDGNQDLVRISNPGCVCYWPGLGYGRFGAKVTMSNATALDRPDMFDPKRIRLVDIDGNGTSDMIYLGVDQVRVFRNQSGNSWSAPHVMTSVPGFDTLTSVQPMDLFGQGTMCLVWSMSGPSQARTPVYYVDLMNGTKPHLLMKSQNNLGAETRYTYTPSTEFYLNDEMAGRPWMTKIPFPVHCVSKIEVYDHVSRSRFVSKYAYRHGYYDGVEREFRGFAMAEQWDTEQHETLDQGISGPDEVVNWDAAFVGPPVYAKQFFHTGAYLDGEDLGIATPTDFISARSLETSFPDSLSPDDMREACRALKGLPLRQEVYCQDGSPLSGIPFSISSHSYSSIYLQPKALNALHSMWISHPRDAIEVEYDREATDDPRITHTISLEQNRFAADTKSLSIAYGRTRSELTGHAKSAQEKTIVTYTEQDYTNFVDDDDGYVMSVPSENRAYELSGLLLPVIRTLPEIPSEESGEQNAKWKRLLHRQRVFYRSNDLTATLALGTVQSQILTSHSESLAYTPGMLEKFQSGSGSLIQDITSTMRDAGYVHAVNDNHWWIPSGREFYHPDPETTAQQELTEARSHFFYSRRFENNLGYWTVVNQDDHNLLPIAVIDHLGNVTRGENDYRSLQPHTVTDINGNQTQVAFDASMRVVGSAVMGRPGEGLGDSLTQFASELFDQDRADFFQNPSQDNARRLLGTTSSRVIYDNDMFYRNPEQRSPAYEVTLAREKHVSDTGGSETRVRIKFTYSDGFGREIQQKTIQEPGPLRPGGPHVTSRWVGSSWKIFNNKGNQVQQFEPFFDDTHQFKFAKLEGVSSIILYDAAQRPAATLRPDHAWSKNVYRSWSQKIYDPGDVVLVSNPRTDGDVGILFGSLDPNLFMPSWYDARKNGAKGRNELDAATKSASYHDTPTITYADAMGRPFMTTIDNGPNGKYTEMSTSDYNLVGHCYHGTSMDTGETWTLCDAQHSSILDWTARGHRMRTEYDALKRVKAHFLTMPGASSGSELMVDHIIYGEEANLPPSANARGKHYRQYDQSGILTMPSYDFKGNLLVQEQQLCANYKSAIDWTTIADVPLEPEIHRSQSSYDALNRHVDGTSPDGTLTINEYNEAGFVERLRVNSRGDRDPSTNQLIFKEYVTNVDYDTQGRRTTISYGNGATSTYEYDEKTSNLTKIHTTGSSSTPIQSLSYTYDIISNVVHIDDAAQQAVFFRNQVADPGTDCSYDPIGRLIEYSGRERLGENSAPGPQDMATSGLGTVAPNAVGRYTETYTYDSANNILSVRHSGSQGTNPGWTRRYMYDDPSQLEPEKKSNNLTSTVVGNRTERYGYDGLEGRAGLMTSMSHLSAMTWDFRDNLASTVAQAVNGNITPETTYYVYDAGGRRIRKVTERQQSSDDPEAPPRKLKETLYLTGLDIYRKFAGNGTTITLERQTCKVTHGDKNVALIERRTISTADPDASNLPPERLDRYQLDDHLSSIQIELDDAGNPISYEEYSAYGTTTYSAMRTELNIDKRYRFANKERDQETGLYCYGQRYYASWLGRWVSSDPVGSGGDGLNLFCFVRCNPVRYRDAGGTESKDWRDDLSWFQRQALKVDDWVNEHPGVKGVVDNLEKRGEALMNLPKAVTQLAEKPAGEIVETLATGMVQFGKDTVKAVADTGKYGYKAFTEGGDENWHKFGHAATDVVLNGVDIGLMVAGGAGAVKGAVNMGRALKVGGEAALESAKATTKTLGTIMAEGTEMAPARGALALVGNGAVEGADLLETGNMMMRTAAKGVKTAASVGGKAYKATRKMQKLEAAIKKLETGSSKLSKNYRYFKAGGELAEKAPITMEEALRKVGGRAKGLLKNARHHDAPQTLQKLFDALEYDNHAVTHVLNRRVHQLVHGMGGHFHDSNVLWAYKLAQADLRSLTSATLDAIRGEINATFGDVMTTAKKVSFK</sequence>
<feature type="domain" description="Insecticide toxin TcdB middle/N-terminal" evidence="7">
    <location>
        <begin position="687"/>
        <end position="826"/>
    </location>
</feature>
<dbReference type="InterPro" id="IPR003284">
    <property type="entry name" value="Sal_SpvB"/>
</dbReference>
<feature type="coiled-coil region" evidence="4">
    <location>
        <begin position="2367"/>
        <end position="2394"/>
    </location>
</feature>
<evidence type="ECO:0000256" key="1">
    <source>
        <dbReference type="ARBA" id="ARBA00004613"/>
    </source>
</evidence>
<name>A0AAE0N9J4_9PEZI</name>
<dbReference type="SUPFAM" id="SSF69318">
    <property type="entry name" value="Integrin alpha N-terminal domain"/>
    <property type="match status" value="1"/>
</dbReference>
<dbReference type="InterPro" id="IPR022044">
    <property type="entry name" value="TcdB_toxin_mid/C"/>
</dbReference>
<feature type="region of interest" description="Disordered" evidence="5">
    <location>
        <begin position="1"/>
        <end position="33"/>
    </location>
</feature>
<evidence type="ECO:0000256" key="4">
    <source>
        <dbReference type="SAM" id="Coils"/>
    </source>
</evidence>
<dbReference type="InterPro" id="IPR050708">
    <property type="entry name" value="T6SS_VgrG/RHS"/>
</dbReference>
<dbReference type="Proteomes" id="UP001287356">
    <property type="component" value="Unassembled WGS sequence"/>
</dbReference>
<dbReference type="Pfam" id="PF12255">
    <property type="entry name" value="TcdB_toxin_midC"/>
    <property type="match status" value="1"/>
</dbReference>
<evidence type="ECO:0000256" key="3">
    <source>
        <dbReference type="ARBA" id="ARBA00023026"/>
    </source>
</evidence>
<evidence type="ECO:0000256" key="2">
    <source>
        <dbReference type="ARBA" id="ARBA00022525"/>
    </source>
</evidence>
<feature type="domain" description="Insecticide toxin TcdB middle/C-terminal" evidence="6">
    <location>
        <begin position="897"/>
        <end position="1013"/>
    </location>
</feature>
<evidence type="ECO:0000313" key="8">
    <source>
        <dbReference type="EMBL" id="KAK3375776.1"/>
    </source>
</evidence>
<dbReference type="Gene3D" id="2.180.10.10">
    <property type="entry name" value="RHS repeat-associated core"/>
    <property type="match status" value="1"/>
</dbReference>
<organism evidence="8 9">
    <name type="scientific">Lasiosphaeria ovina</name>
    <dbReference type="NCBI Taxonomy" id="92902"/>
    <lineage>
        <taxon>Eukaryota</taxon>
        <taxon>Fungi</taxon>
        <taxon>Dikarya</taxon>
        <taxon>Ascomycota</taxon>
        <taxon>Pezizomycotina</taxon>
        <taxon>Sordariomycetes</taxon>
        <taxon>Sordariomycetidae</taxon>
        <taxon>Sordariales</taxon>
        <taxon>Lasiosphaeriaceae</taxon>
        <taxon>Lasiosphaeria</taxon>
    </lineage>
</organism>
<comment type="subcellular location">
    <subcellularLocation>
        <location evidence="1">Secreted</location>
    </subcellularLocation>
</comment>
<keyword evidence="2" id="KW-0964">Secreted</keyword>
<proteinExistence type="predicted"/>
<evidence type="ECO:0000259" key="6">
    <source>
        <dbReference type="Pfam" id="PF12255"/>
    </source>
</evidence>
<dbReference type="GO" id="GO:0005576">
    <property type="term" value="C:extracellular region"/>
    <property type="evidence" value="ECO:0007669"/>
    <property type="project" value="UniProtKB-SubCell"/>
</dbReference>
<gene>
    <name evidence="8" type="ORF">B0T24DRAFT_698288</name>
</gene>
<dbReference type="PANTHER" id="PTHR32305:SF15">
    <property type="entry name" value="PROTEIN RHSA-RELATED"/>
    <property type="match status" value="1"/>
</dbReference>
<accession>A0AAE0N9J4</accession>
<keyword evidence="4" id="KW-0175">Coiled coil</keyword>
<keyword evidence="9" id="KW-1185">Reference proteome</keyword>
<keyword evidence="3" id="KW-0843">Virulence</keyword>
<reference evidence="8" key="1">
    <citation type="journal article" date="2023" name="Mol. Phylogenet. Evol.">
        <title>Genome-scale phylogeny and comparative genomics of the fungal order Sordariales.</title>
        <authorList>
            <person name="Hensen N."/>
            <person name="Bonometti L."/>
            <person name="Westerberg I."/>
            <person name="Brannstrom I.O."/>
            <person name="Guillou S."/>
            <person name="Cros-Aarteil S."/>
            <person name="Calhoun S."/>
            <person name="Haridas S."/>
            <person name="Kuo A."/>
            <person name="Mondo S."/>
            <person name="Pangilinan J."/>
            <person name="Riley R."/>
            <person name="LaButti K."/>
            <person name="Andreopoulos B."/>
            <person name="Lipzen A."/>
            <person name="Chen C."/>
            <person name="Yan M."/>
            <person name="Daum C."/>
            <person name="Ng V."/>
            <person name="Clum A."/>
            <person name="Steindorff A."/>
            <person name="Ohm R.A."/>
            <person name="Martin F."/>
            <person name="Silar P."/>
            <person name="Natvig D.O."/>
            <person name="Lalanne C."/>
            <person name="Gautier V."/>
            <person name="Ament-Velasquez S.L."/>
            <person name="Kruys A."/>
            <person name="Hutchinson M.I."/>
            <person name="Powell A.J."/>
            <person name="Barry K."/>
            <person name="Miller A.N."/>
            <person name="Grigoriev I.V."/>
            <person name="Debuchy R."/>
            <person name="Gladieux P."/>
            <person name="Hiltunen Thoren M."/>
            <person name="Johannesson H."/>
        </authorList>
    </citation>
    <scope>NUCLEOTIDE SEQUENCE</scope>
    <source>
        <strain evidence="8">CBS 958.72</strain>
    </source>
</reference>
<dbReference type="PRINTS" id="PR01341">
    <property type="entry name" value="SALSPVBPROT"/>
</dbReference>
<dbReference type="GO" id="GO:0005737">
    <property type="term" value="C:cytoplasm"/>
    <property type="evidence" value="ECO:0007669"/>
    <property type="project" value="InterPro"/>
</dbReference>
<evidence type="ECO:0000256" key="5">
    <source>
        <dbReference type="SAM" id="MobiDB-lite"/>
    </source>
</evidence>
<dbReference type="Pfam" id="PF12256">
    <property type="entry name" value="TcdB_toxin_midN"/>
    <property type="match status" value="1"/>
</dbReference>
<dbReference type="Pfam" id="PF03534">
    <property type="entry name" value="SpvB"/>
    <property type="match status" value="1"/>
</dbReference>
<dbReference type="InterPro" id="IPR028994">
    <property type="entry name" value="Integrin_alpha_N"/>
</dbReference>
<reference evidence="8" key="2">
    <citation type="submission" date="2023-06" db="EMBL/GenBank/DDBJ databases">
        <authorList>
            <consortium name="Lawrence Berkeley National Laboratory"/>
            <person name="Haridas S."/>
            <person name="Hensen N."/>
            <person name="Bonometti L."/>
            <person name="Westerberg I."/>
            <person name="Brannstrom I.O."/>
            <person name="Guillou S."/>
            <person name="Cros-Aarteil S."/>
            <person name="Calhoun S."/>
            <person name="Kuo A."/>
            <person name="Mondo S."/>
            <person name="Pangilinan J."/>
            <person name="Riley R."/>
            <person name="Labutti K."/>
            <person name="Andreopoulos B."/>
            <person name="Lipzen A."/>
            <person name="Chen C."/>
            <person name="Yanf M."/>
            <person name="Daum C."/>
            <person name="Ng V."/>
            <person name="Clum A."/>
            <person name="Steindorff A."/>
            <person name="Ohm R."/>
            <person name="Martin F."/>
            <person name="Silar P."/>
            <person name="Natvig D."/>
            <person name="Lalanne C."/>
            <person name="Gautier V."/>
            <person name="Ament-Velasquez S.L."/>
            <person name="Kruys A."/>
            <person name="Hutchinson M.I."/>
            <person name="Powell A.J."/>
            <person name="Barry K."/>
            <person name="Miller A.N."/>
            <person name="Grigoriev I.V."/>
            <person name="Debuchy R."/>
            <person name="Gladieux P."/>
            <person name="Thoren M.H."/>
            <person name="Johannesson H."/>
        </authorList>
    </citation>
    <scope>NUCLEOTIDE SEQUENCE</scope>
    <source>
        <strain evidence="8">CBS 958.72</strain>
    </source>
</reference>
<protein>
    <submittedName>
        <fullName evidence="8">YD repeat-containing protein</fullName>
    </submittedName>
</protein>
<evidence type="ECO:0000313" key="9">
    <source>
        <dbReference type="Proteomes" id="UP001287356"/>
    </source>
</evidence>